<dbReference type="GO" id="GO:0016491">
    <property type="term" value="F:oxidoreductase activity"/>
    <property type="evidence" value="ECO:0007669"/>
    <property type="project" value="UniProtKB-KW"/>
</dbReference>
<feature type="transmembrane region" description="Helical" evidence="6">
    <location>
        <begin position="113"/>
        <end position="131"/>
    </location>
</feature>
<dbReference type="RefSeq" id="WP_092058696.1">
    <property type="nucleotide sequence ID" value="NZ_FOJJ01000041.1"/>
</dbReference>
<comment type="caution">
    <text evidence="8">The sequence shown here is derived from an EMBL/GenBank/DDBJ whole genome shotgun (WGS) entry which is preliminary data.</text>
</comment>
<keyword evidence="6" id="KW-0472">Membrane</keyword>
<evidence type="ECO:0000256" key="6">
    <source>
        <dbReference type="SAM" id="Phobius"/>
    </source>
</evidence>
<keyword evidence="6" id="KW-0812">Transmembrane</keyword>
<dbReference type="InterPro" id="IPR017900">
    <property type="entry name" value="4Fe4S_Fe_S_CS"/>
</dbReference>
<dbReference type="SUPFAM" id="SSF46548">
    <property type="entry name" value="alpha-helical ferredoxin"/>
    <property type="match status" value="1"/>
</dbReference>
<evidence type="ECO:0000313" key="9">
    <source>
        <dbReference type="Proteomes" id="UP000317155"/>
    </source>
</evidence>
<evidence type="ECO:0000256" key="3">
    <source>
        <dbReference type="ARBA" id="ARBA00023002"/>
    </source>
</evidence>
<feature type="transmembrane region" description="Helical" evidence="6">
    <location>
        <begin position="172"/>
        <end position="192"/>
    </location>
</feature>
<dbReference type="AlphaFoldDB" id="A0A550J8U6"/>
<reference evidence="8 9" key="1">
    <citation type="submission" date="2019-07" db="EMBL/GenBank/DDBJ databases">
        <title>Insights of Desulfuromonas acetexigens electromicrobiology.</title>
        <authorList>
            <person name="Katuri K."/>
            <person name="Sapireddy V."/>
            <person name="Shaw D.R."/>
            <person name="Saikaly P."/>
        </authorList>
    </citation>
    <scope>NUCLEOTIDE SEQUENCE [LARGE SCALE GENOMIC DNA]</scope>
    <source>
        <strain evidence="8 9">2873</strain>
    </source>
</reference>
<proteinExistence type="predicted"/>
<dbReference type="Pfam" id="PF02754">
    <property type="entry name" value="CCG"/>
    <property type="match status" value="2"/>
</dbReference>
<evidence type="ECO:0000259" key="7">
    <source>
        <dbReference type="PROSITE" id="PS51379"/>
    </source>
</evidence>
<keyword evidence="1" id="KW-0004">4Fe-4S</keyword>
<keyword evidence="9" id="KW-1185">Reference proteome</keyword>
<dbReference type="Gene3D" id="1.10.1060.10">
    <property type="entry name" value="Alpha-helical ferredoxin"/>
    <property type="match status" value="1"/>
</dbReference>
<name>A0A550J8U6_9BACT</name>
<dbReference type="InterPro" id="IPR017896">
    <property type="entry name" value="4Fe4S_Fe-S-bd"/>
</dbReference>
<dbReference type="OrthoDB" id="9794954at2"/>
<dbReference type="InterPro" id="IPR009051">
    <property type="entry name" value="Helical_ferredxn"/>
</dbReference>
<gene>
    <name evidence="8" type="ORF">FL622_12195</name>
</gene>
<dbReference type="GO" id="GO:0051539">
    <property type="term" value="F:4 iron, 4 sulfur cluster binding"/>
    <property type="evidence" value="ECO:0007669"/>
    <property type="project" value="UniProtKB-KW"/>
</dbReference>
<feature type="transmembrane region" description="Helical" evidence="6">
    <location>
        <begin position="6"/>
        <end position="24"/>
    </location>
</feature>
<organism evidence="8 9">
    <name type="scientific">Trichloromonas acetexigens</name>
    <dbReference type="NCBI Taxonomy" id="38815"/>
    <lineage>
        <taxon>Bacteria</taxon>
        <taxon>Pseudomonadati</taxon>
        <taxon>Thermodesulfobacteriota</taxon>
        <taxon>Desulfuromonadia</taxon>
        <taxon>Desulfuromonadales</taxon>
        <taxon>Trichloromonadaceae</taxon>
        <taxon>Trichloromonas</taxon>
    </lineage>
</organism>
<keyword evidence="6" id="KW-1133">Transmembrane helix</keyword>
<feature type="domain" description="4Fe-4S ferredoxin-type" evidence="7">
    <location>
        <begin position="264"/>
        <end position="295"/>
    </location>
</feature>
<feature type="transmembrane region" description="Helical" evidence="6">
    <location>
        <begin position="70"/>
        <end position="93"/>
    </location>
</feature>
<feature type="transmembrane region" description="Helical" evidence="6">
    <location>
        <begin position="199"/>
        <end position="217"/>
    </location>
</feature>
<evidence type="ECO:0000256" key="2">
    <source>
        <dbReference type="ARBA" id="ARBA00022723"/>
    </source>
</evidence>
<dbReference type="InterPro" id="IPR051460">
    <property type="entry name" value="HdrC_iron-sulfur_subunit"/>
</dbReference>
<dbReference type="GO" id="GO:0005886">
    <property type="term" value="C:plasma membrane"/>
    <property type="evidence" value="ECO:0007669"/>
    <property type="project" value="TreeGrafter"/>
</dbReference>
<evidence type="ECO:0000313" key="8">
    <source>
        <dbReference type="EMBL" id="TRO79667.1"/>
    </source>
</evidence>
<evidence type="ECO:0000256" key="1">
    <source>
        <dbReference type="ARBA" id="ARBA00022485"/>
    </source>
</evidence>
<keyword evidence="4" id="KW-0408">Iron</keyword>
<dbReference type="InterPro" id="IPR004017">
    <property type="entry name" value="Cys_rich_dom"/>
</dbReference>
<protein>
    <submittedName>
        <fullName evidence="8">(Fe-S)-binding protein</fullName>
    </submittedName>
</protein>
<dbReference type="InterPro" id="IPR036197">
    <property type="entry name" value="NarG-like_sf"/>
</dbReference>
<keyword evidence="5" id="KW-0411">Iron-sulfur</keyword>
<accession>A0A550J8U6</accession>
<keyword evidence="3" id="KW-0560">Oxidoreductase</keyword>
<dbReference type="Gene3D" id="1.20.950.20">
    <property type="entry name" value="Transmembrane di-heme cytochromes, Chain C"/>
    <property type="match status" value="1"/>
</dbReference>
<dbReference type="Pfam" id="PF13187">
    <property type="entry name" value="Fer4_9"/>
    <property type="match status" value="1"/>
</dbReference>
<dbReference type="PANTHER" id="PTHR43255:SF1">
    <property type="entry name" value="IRON-SULFUR-BINDING OXIDOREDUCTASE FADF-RELATED"/>
    <property type="match status" value="1"/>
</dbReference>
<dbReference type="EMBL" id="VJVV01000009">
    <property type="protein sequence ID" value="TRO79667.1"/>
    <property type="molecule type" value="Genomic_DNA"/>
</dbReference>
<dbReference type="PROSITE" id="PS00198">
    <property type="entry name" value="4FE4S_FER_1"/>
    <property type="match status" value="2"/>
</dbReference>
<dbReference type="SUPFAM" id="SSF103501">
    <property type="entry name" value="Respiratory nitrate reductase 1 gamma chain"/>
    <property type="match status" value="1"/>
</dbReference>
<evidence type="ECO:0000256" key="4">
    <source>
        <dbReference type="ARBA" id="ARBA00023004"/>
    </source>
</evidence>
<keyword evidence="2" id="KW-0479">Metal-binding</keyword>
<feature type="transmembrane region" description="Helical" evidence="6">
    <location>
        <begin position="143"/>
        <end position="160"/>
    </location>
</feature>
<sequence>MTFSGFIVLLLFGASGGFFLWSLYQRLGLVRLGRDENRFDRVDERLRSVLTYVFGQKRVLARPFGINHAIFFWACVLLVAVNVEFVLGGIFPGARLSVLPGLFYFPIRFVSDVFSLLTLCAVLAALIHRTFFPLYPEARNFEGYFIVAVIAVHMLAYFGISGAEVALGHERAAGWMPVSAAFAQAFSGFGEVGLERIHGFFWLVHALALLILFNYLIPYSKHLHVFTAIGNCFFRSLEKPNTQPRETFALDLPLGADRPTRMTWKDLFDGFACTECGRCEDVCPAHNTGKKLNPRQVVHDLKVNLLENGPALKGGGEPRLPLIGEVGEGSCSEEAIWDCTTCGACLEACPVFIEHPQKLVKMRRHLVQMEAKFPDELLNLFENMEQRSNPWGMAPAERGKWAALLDPQEFAADKTEYLFFVGCAGAFDTRNKHVTVAVATILNAAGVSWGILGKDELCCGDSVRRLGNEFVFERMALKNVELLQARGVKKVITQCPHCFSALKNDYRQFGLELEVVHHSQLIAQLIADGRLKLPKPMNFGRTIFHDSCYLGRHNDTYQAPRQLIEAATGFPPAEFERKRENSFCCGAGGGRMWMEEHTGERINRERVKEALTVAPDTLCVSCPYCMTMLVDGLKDEKAENVQVKDVAELVAEVLEQG</sequence>
<evidence type="ECO:0000256" key="5">
    <source>
        <dbReference type="ARBA" id="ARBA00023014"/>
    </source>
</evidence>
<dbReference type="PROSITE" id="PS51379">
    <property type="entry name" value="4FE4S_FER_2"/>
    <property type="match status" value="1"/>
</dbReference>
<dbReference type="Proteomes" id="UP000317155">
    <property type="component" value="Unassembled WGS sequence"/>
</dbReference>
<dbReference type="PANTHER" id="PTHR43255">
    <property type="entry name" value="IRON-SULFUR-BINDING OXIDOREDUCTASE FADF-RELATED-RELATED"/>
    <property type="match status" value="1"/>
</dbReference>
<dbReference type="GO" id="GO:0046872">
    <property type="term" value="F:metal ion binding"/>
    <property type="evidence" value="ECO:0007669"/>
    <property type="project" value="UniProtKB-KW"/>
</dbReference>